<dbReference type="PANTHER" id="PTHR24422">
    <property type="entry name" value="CHEMOTAXIS PROTEIN METHYLTRANSFERASE"/>
    <property type="match status" value="1"/>
</dbReference>
<dbReference type="GO" id="GO:0032259">
    <property type="term" value="P:methylation"/>
    <property type="evidence" value="ECO:0007669"/>
    <property type="project" value="UniProtKB-KW"/>
</dbReference>
<organism evidence="2 3">
    <name type="scientific">Sphingobium boeckii</name>
    <dbReference type="NCBI Taxonomy" id="1082345"/>
    <lineage>
        <taxon>Bacteria</taxon>
        <taxon>Pseudomonadati</taxon>
        <taxon>Pseudomonadota</taxon>
        <taxon>Alphaproteobacteria</taxon>
        <taxon>Sphingomonadales</taxon>
        <taxon>Sphingomonadaceae</taxon>
        <taxon>Sphingobium</taxon>
    </lineage>
</organism>
<protein>
    <submittedName>
        <fullName evidence="2">Chemotaxis protein methyltransferase CheR</fullName>
        <ecNumber evidence="2">2.1.1.80</ecNumber>
    </submittedName>
</protein>
<dbReference type="Gene3D" id="3.40.50.150">
    <property type="entry name" value="Vaccinia Virus protein VP39"/>
    <property type="match status" value="1"/>
</dbReference>
<proteinExistence type="predicted"/>
<keyword evidence="3" id="KW-1185">Reference proteome</keyword>
<dbReference type="PROSITE" id="PS50123">
    <property type="entry name" value="CHER"/>
    <property type="match status" value="1"/>
</dbReference>
<feature type="domain" description="CheR-type methyltransferase" evidence="1">
    <location>
        <begin position="1"/>
        <end position="258"/>
    </location>
</feature>
<dbReference type="InterPro" id="IPR000780">
    <property type="entry name" value="CheR_MeTrfase"/>
</dbReference>
<evidence type="ECO:0000313" key="2">
    <source>
        <dbReference type="EMBL" id="MBB5687159.1"/>
    </source>
</evidence>
<dbReference type="SUPFAM" id="SSF53335">
    <property type="entry name" value="S-adenosyl-L-methionine-dependent methyltransferases"/>
    <property type="match status" value="1"/>
</dbReference>
<comment type="caution">
    <text evidence="2">The sequence shown here is derived from an EMBL/GenBank/DDBJ whole genome shotgun (WGS) entry which is preliminary data.</text>
</comment>
<dbReference type="RefSeq" id="WP_343052998.1">
    <property type="nucleotide sequence ID" value="NZ_JACIJC010000005.1"/>
</dbReference>
<dbReference type="EC" id="2.1.1.80" evidence="2"/>
<dbReference type="EMBL" id="JACIJC010000005">
    <property type="protein sequence ID" value="MBB5687159.1"/>
    <property type="molecule type" value="Genomic_DNA"/>
</dbReference>
<dbReference type="CDD" id="cd02440">
    <property type="entry name" value="AdoMet_MTases"/>
    <property type="match status" value="1"/>
</dbReference>
<dbReference type="Pfam" id="PF01739">
    <property type="entry name" value="CheR"/>
    <property type="match status" value="1"/>
</dbReference>
<sequence length="282" mass="31477">MSQSAGSLRILAGLLEARTGQQLATSRVWRIETSLRPLVRERGFASIDQLASEVLTGRQPDLVDRVIDALLNNETFFFRDHGVFQLVDSQALEMLRAARQAKQRLRIWCAGCSTGQEAYSLAMMIADDAARWAGWTVDIVATDISGGAIARAQAGIYSQFEIQRGLPIRMMVNWFDQDGETWAAKRDLKRKVQFRRHNVLDHPPVPGRFDLILCRNVLLYFPAPVRTRAFDRLHSAIEPDGVLMLGAGETVLGQTDKFISERELRGLYRPGGVARARAGKAA</sequence>
<dbReference type="AlphaFoldDB" id="A0A7W9AKL4"/>
<keyword evidence="2" id="KW-0489">Methyltransferase</keyword>
<dbReference type="InterPro" id="IPR050903">
    <property type="entry name" value="Bact_Chemotaxis_MeTrfase"/>
</dbReference>
<dbReference type="SUPFAM" id="SSF47757">
    <property type="entry name" value="Chemotaxis receptor methyltransferase CheR, N-terminal domain"/>
    <property type="match status" value="1"/>
</dbReference>
<dbReference type="PRINTS" id="PR00996">
    <property type="entry name" value="CHERMTFRASE"/>
</dbReference>
<dbReference type="InterPro" id="IPR022642">
    <property type="entry name" value="CheR_C"/>
</dbReference>
<dbReference type="PANTHER" id="PTHR24422:SF21">
    <property type="entry name" value="CHEMOTAXIS PROTEIN METHYLTRANSFERASE 1"/>
    <property type="match status" value="1"/>
</dbReference>
<reference evidence="2 3" key="1">
    <citation type="submission" date="2020-08" db="EMBL/GenBank/DDBJ databases">
        <title>Genomic Encyclopedia of Type Strains, Phase IV (KMG-IV): sequencing the most valuable type-strain genomes for metagenomic binning, comparative biology and taxonomic classification.</title>
        <authorList>
            <person name="Goeker M."/>
        </authorList>
    </citation>
    <scope>NUCLEOTIDE SEQUENCE [LARGE SCALE GENOMIC DNA]</scope>
    <source>
        <strain evidence="2 3">DSM 25079</strain>
    </source>
</reference>
<gene>
    <name evidence="2" type="ORF">FHS49_003187</name>
</gene>
<dbReference type="GO" id="GO:0008983">
    <property type="term" value="F:protein-glutamate O-methyltransferase activity"/>
    <property type="evidence" value="ECO:0007669"/>
    <property type="project" value="UniProtKB-EC"/>
</dbReference>
<dbReference type="InterPro" id="IPR029063">
    <property type="entry name" value="SAM-dependent_MTases_sf"/>
</dbReference>
<accession>A0A7W9AKL4</accession>
<evidence type="ECO:0000259" key="1">
    <source>
        <dbReference type="PROSITE" id="PS50123"/>
    </source>
</evidence>
<keyword evidence="2" id="KW-0808">Transferase</keyword>
<dbReference type="Proteomes" id="UP000549617">
    <property type="component" value="Unassembled WGS sequence"/>
</dbReference>
<dbReference type="SMART" id="SM00138">
    <property type="entry name" value="MeTrc"/>
    <property type="match status" value="1"/>
</dbReference>
<name>A0A7W9AKL4_9SPHN</name>
<evidence type="ECO:0000313" key="3">
    <source>
        <dbReference type="Proteomes" id="UP000549617"/>
    </source>
</evidence>